<name>A0A6G1GH86_9PEZI</name>
<sequence length="105" mass="11739">MAHTRSRCSSAPALPPATLLRAANTMIEANKPVASANGHTIRLVGKDEYKEAAECLAEAFVDDEVARYFLDMPDTARWANKRKWELHASILEYVTYALVMGERDE</sequence>
<gene>
    <name evidence="1 3" type="ORF">P152DRAFT_478423</name>
</gene>
<reference evidence="3" key="2">
    <citation type="submission" date="2020-04" db="EMBL/GenBank/DDBJ databases">
        <authorList>
            <consortium name="NCBI Genome Project"/>
        </authorList>
    </citation>
    <scope>NUCLEOTIDE SEQUENCE</scope>
    <source>
        <strain evidence="3">CBS 781.70</strain>
    </source>
</reference>
<keyword evidence="2" id="KW-1185">Reference proteome</keyword>
<organism evidence="1">
    <name type="scientific">Eremomyces bilateralis CBS 781.70</name>
    <dbReference type="NCBI Taxonomy" id="1392243"/>
    <lineage>
        <taxon>Eukaryota</taxon>
        <taxon>Fungi</taxon>
        <taxon>Dikarya</taxon>
        <taxon>Ascomycota</taxon>
        <taxon>Pezizomycotina</taxon>
        <taxon>Dothideomycetes</taxon>
        <taxon>Dothideomycetes incertae sedis</taxon>
        <taxon>Eremomycetales</taxon>
        <taxon>Eremomycetaceae</taxon>
        <taxon>Eremomyces</taxon>
    </lineage>
</organism>
<dbReference type="RefSeq" id="XP_033539069.1">
    <property type="nucleotide sequence ID" value="XM_033681650.1"/>
</dbReference>
<reference evidence="3" key="3">
    <citation type="submission" date="2025-04" db="UniProtKB">
        <authorList>
            <consortium name="RefSeq"/>
        </authorList>
    </citation>
    <scope>IDENTIFICATION</scope>
    <source>
        <strain evidence="3">CBS 781.70</strain>
    </source>
</reference>
<dbReference type="Gene3D" id="3.40.630.30">
    <property type="match status" value="1"/>
</dbReference>
<reference evidence="1 3" key="1">
    <citation type="submission" date="2020-01" db="EMBL/GenBank/DDBJ databases">
        <authorList>
            <consortium name="DOE Joint Genome Institute"/>
            <person name="Haridas S."/>
            <person name="Albert R."/>
            <person name="Binder M."/>
            <person name="Bloem J."/>
            <person name="Labutti K."/>
            <person name="Salamov A."/>
            <person name="Andreopoulos B."/>
            <person name="Baker S.E."/>
            <person name="Barry K."/>
            <person name="Bills G."/>
            <person name="Bluhm B.H."/>
            <person name="Cannon C."/>
            <person name="Castanera R."/>
            <person name="Culley D.E."/>
            <person name="Daum C."/>
            <person name="Ezra D."/>
            <person name="Gonzalez J.B."/>
            <person name="Henrissat B."/>
            <person name="Kuo A."/>
            <person name="Liang C."/>
            <person name="Lipzen A."/>
            <person name="Lutzoni F."/>
            <person name="Magnuson J."/>
            <person name="Mondo S."/>
            <person name="Nolan M."/>
            <person name="Ohm R."/>
            <person name="Pangilinan J."/>
            <person name="Park H.-J."/>
            <person name="Ramirez L."/>
            <person name="Alfaro M."/>
            <person name="Sun H."/>
            <person name="Tritt A."/>
            <person name="Yoshinaga Y."/>
            <person name="Zwiers L.-H."/>
            <person name="Turgeon B.G."/>
            <person name="Goodwin S.B."/>
            <person name="Spatafora J.W."/>
            <person name="Crous P.W."/>
            <person name="Grigoriev I.V."/>
        </authorList>
    </citation>
    <scope>NUCLEOTIDE SEQUENCE</scope>
    <source>
        <strain evidence="1 3">CBS 781.70</strain>
    </source>
</reference>
<evidence type="ECO:0000313" key="2">
    <source>
        <dbReference type="Proteomes" id="UP000504638"/>
    </source>
</evidence>
<dbReference type="EMBL" id="ML975149">
    <property type="protein sequence ID" value="KAF1817438.1"/>
    <property type="molecule type" value="Genomic_DNA"/>
</dbReference>
<accession>A0A6G1GH86</accession>
<dbReference type="AlphaFoldDB" id="A0A6G1GH86"/>
<proteinExistence type="predicted"/>
<dbReference type="GeneID" id="54422220"/>
<dbReference type="OrthoDB" id="410198at2759"/>
<evidence type="ECO:0000313" key="3">
    <source>
        <dbReference type="RefSeq" id="XP_033539069.1"/>
    </source>
</evidence>
<dbReference type="Proteomes" id="UP000504638">
    <property type="component" value="Unplaced"/>
</dbReference>
<protein>
    <submittedName>
        <fullName evidence="1 3">Uncharacterized protein</fullName>
    </submittedName>
</protein>
<evidence type="ECO:0000313" key="1">
    <source>
        <dbReference type="EMBL" id="KAF1817438.1"/>
    </source>
</evidence>